<keyword evidence="3" id="KW-1185">Reference proteome</keyword>
<protein>
    <recommendedName>
        <fullName evidence="5">PQQ-binding-like beta-propeller repeat protein</fullName>
    </recommendedName>
</protein>
<dbReference type="Proteomes" id="UP000249902">
    <property type="component" value="Unassembled WGS sequence"/>
</dbReference>
<gene>
    <name evidence="1" type="ORF">CGC55_11005</name>
    <name evidence="2" type="ORF">NCTC11653_02220</name>
</gene>
<accession>A0AAX2ICT5</accession>
<evidence type="ECO:0000313" key="2">
    <source>
        <dbReference type="EMBL" id="SQA76296.1"/>
    </source>
</evidence>
<reference evidence="1" key="1">
    <citation type="journal article" date="2017" name="Genome Announc.">
        <title>Twelve Complete Reference Genomes of Clinical Isolates in the Capnocytophaga Genus.</title>
        <authorList>
            <person name="Villarma A."/>
            <person name="Gulvik C.A."/>
            <person name="Rowe L.A."/>
            <person name="Sheth M."/>
            <person name="Juieng P."/>
            <person name="Nicholson A.C."/>
            <person name="Loparev V.N."/>
            <person name="McQuiston J.R."/>
        </authorList>
    </citation>
    <scope>NUCLEOTIDE SEQUENCE</scope>
    <source>
        <strain evidence="1">KC1668</strain>
    </source>
</reference>
<dbReference type="InterPro" id="IPR015943">
    <property type="entry name" value="WD40/YVTN_repeat-like_dom_sf"/>
</dbReference>
<dbReference type="EMBL" id="CP022385">
    <property type="protein sequence ID" value="ATA84991.1"/>
    <property type="molecule type" value="Genomic_DNA"/>
</dbReference>
<dbReference type="AlphaFoldDB" id="A0AAX2ICT5"/>
<evidence type="ECO:0008006" key="5">
    <source>
        <dbReference type="Google" id="ProtNLM"/>
    </source>
</evidence>
<dbReference type="KEGG" id="cspu:CGC55_11005"/>
<sequence>MFTKRKRIKAHYFEIYKDKLFILEDDCSPLYVYDIHTFHLIAKLGDNYGGGLYAINDLVVDEHLKGVNVDTLSKVPSFYNCSNTYYYIANSKYIIIRKFITDFSLELHIIRLDNYQIVRKIKDTSGTIRLFTESNDLICSTEDFLFLYKDFTLLWQKEMRDFFNNEEDSENNQLQIQEIYAYKDTFIVVTTFGTVCLKQVDGSLIWKTDSYARTMEIVGNIGYVCTSLSLYKINLDTGEESGYGWIHDRLPDFEYGDRSYWPAGHRVVYHNGFLWYLVYDAGDSFIIAINPETGDYEWIHKVDTYEKADEIQFYEDKMFVSDTGGYLHIYEKEE</sequence>
<dbReference type="SUPFAM" id="SSF50998">
    <property type="entry name" value="Quinoprotein alcohol dehydrogenase-like"/>
    <property type="match status" value="1"/>
</dbReference>
<evidence type="ECO:0000313" key="3">
    <source>
        <dbReference type="Proteomes" id="UP000217301"/>
    </source>
</evidence>
<reference evidence="3" key="2">
    <citation type="submission" date="2017-06" db="EMBL/GenBank/DDBJ databases">
        <title>Capnocytophaga spp. assemblies.</title>
        <authorList>
            <person name="Gulvik C.A."/>
        </authorList>
    </citation>
    <scope>NUCLEOTIDE SEQUENCE [LARGE SCALE GENOMIC DNA]</scope>
    <source>
        <strain evidence="3">KC1668</strain>
    </source>
</reference>
<evidence type="ECO:0000313" key="4">
    <source>
        <dbReference type="Proteomes" id="UP000249902"/>
    </source>
</evidence>
<dbReference type="EMBL" id="UAVP01000009">
    <property type="protein sequence ID" value="SQA76296.1"/>
    <property type="molecule type" value="Genomic_DNA"/>
</dbReference>
<dbReference type="InterPro" id="IPR011047">
    <property type="entry name" value="Quinoprotein_ADH-like_sf"/>
</dbReference>
<dbReference type="Gene3D" id="2.130.10.10">
    <property type="entry name" value="YVTN repeat-like/Quinoprotein amine dehydrogenase"/>
    <property type="match status" value="1"/>
</dbReference>
<proteinExistence type="predicted"/>
<evidence type="ECO:0000313" key="1">
    <source>
        <dbReference type="EMBL" id="ATA84991.1"/>
    </source>
</evidence>
<dbReference type="RefSeq" id="WP_095909122.1">
    <property type="nucleotide sequence ID" value="NZ_CP022385.1"/>
</dbReference>
<dbReference type="Proteomes" id="UP000217301">
    <property type="component" value="Chromosome"/>
</dbReference>
<name>A0AAX2ICT5_CAPSP</name>
<organism evidence="2 4">
    <name type="scientific">Capnocytophaga sputigena</name>
    <dbReference type="NCBI Taxonomy" id="1019"/>
    <lineage>
        <taxon>Bacteria</taxon>
        <taxon>Pseudomonadati</taxon>
        <taxon>Bacteroidota</taxon>
        <taxon>Flavobacteriia</taxon>
        <taxon>Flavobacteriales</taxon>
        <taxon>Flavobacteriaceae</taxon>
        <taxon>Capnocytophaga</taxon>
    </lineage>
</organism>
<reference evidence="2 4" key="3">
    <citation type="submission" date="2018-06" db="EMBL/GenBank/DDBJ databases">
        <authorList>
            <consortium name="Pathogen Informatics"/>
            <person name="Doyle S."/>
        </authorList>
    </citation>
    <scope>NUCLEOTIDE SEQUENCE [LARGE SCALE GENOMIC DNA]</scope>
    <source>
        <strain evidence="2 4">NCTC11653</strain>
    </source>
</reference>